<feature type="DNA-binding region" description="OmpR/PhoB-type" evidence="2">
    <location>
        <begin position="42"/>
        <end position="136"/>
    </location>
</feature>
<proteinExistence type="predicted"/>
<dbReference type="SUPFAM" id="SSF46894">
    <property type="entry name" value="C-terminal effector domain of the bipartite response regulators"/>
    <property type="match status" value="1"/>
</dbReference>
<evidence type="ECO:0000259" key="4">
    <source>
        <dbReference type="PROSITE" id="PS51755"/>
    </source>
</evidence>
<evidence type="ECO:0000256" key="1">
    <source>
        <dbReference type="ARBA" id="ARBA00023125"/>
    </source>
</evidence>
<dbReference type="RefSeq" id="WP_254575742.1">
    <property type="nucleotide sequence ID" value="NZ_CP100595.1"/>
</dbReference>
<dbReference type="Proteomes" id="UP001060012">
    <property type="component" value="Chromosome"/>
</dbReference>
<dbReference type="InterPro" id="IPR001867">
    <property type="entry name" value="OmpR/PhoB-type_DNA-bd"/>
</dbReference>
<keyword evidence="6" id="KW-1185">Reference proteome</keyword>
<evidence type="ECO:0000313" key="6">
    <source>
        <dbReference type="Proteomes" id="UP001060012"/>
    </source>
</evidence>
<dbReference type="PROSITE" id="PS51755">
    <property type="entry name" value="OMPR_PHOB"/>
    <property type="match status" value="1"/>
</dbReference>
<name>A0ABY5E492_9BACT</name>
<keyword evidence="1 2" id="KW-0238">DNA-binding</keyword>
<gene>
    <name evidence="5" type="ORF">NJU99_09815</name>
</gene>
<dbReference type="SMART" id="SM00862">
    <property type="entry name" value="Trans_reg_C"/>
    <property type="match status" value="1"/>
</dbReference>
<accession>A0ABY5E492</accession>
<dbReference type="Gene3D" id="1.10.10.10">
    <property type="entry name" value="Winged helix-like DNA-binding domain superfamily/Winged helix DNA-binding domain"/>
    <property type="match status" value="1"/>
</dbReference>
<dbReference type="EMBL" id="CP100595">
    <property type="protein sequence ID" value="UTJ05561.1"/>
    <property type="molecule type" value="Genomic_DNA"/>
</dbReference>
<evidence type="ECO:0000313" key="5">
    <source>
        <dbReference type="EMBL" id="UTJ05561.1"/>
    </source>
</evidence>
<protein>
    <submittedName>
        <fullName evidence="5">Helix-turn-helix domain-containing protein</fullName>
    </submittedName>
</protein>
<reference evidence="5" key="1">
    <citation type="submission" date="2022-07" db="EMBL/GenBank/DDBJ databases">
        <title>Arcobacter roscoffensis sp. nov., a marine bacterium isolated from coastal seawater collected from Roscoff, France.</title>
        <authorList>
            <person name="Pascual J."/>
            <person name="Lepeaux C."/>
            <person name="Methner A."/>
            <person name="Overmann J."/>
        </authorList>
    </citation>
    <scope>NUCLEOTIDE SEQUENCE</scope>
    <source>
        <strain evidence="5">ARW1-2F2</strain>
    </source>
</reference>
<evidence type="ECO:0000256" key="3">
    <source>
        <dbReference type="SAM" id="Coils"/>
    </source>
</evidence>
<evidence type="ECO:0000256" key="2">
    <source>
        <dbReference type="PROSITE-ProRule" id="PRU01091"/>
    </source>
</evidence>
<organism evidence="5 6">
    <name type="scientific">Arcobacter roscoffensis</name>
    <dbReference type="NCBI Taxonomy" id="2961520"/>
    <lineage>
        <taxon>Bacteria</taxon>
        <taxon>Pseudomonadati</taxon>
        <taxon>Campylobacterota</taxon>
        <taxon>Epsilonproteobacteria</taxon>
        <taxon>Campylobacterales</taxon>
        <taxon>Arcobacteraceae</taxon>
        <taxon>Arcobacter</taxon>
    </lineage>
</organism>
<feature type="domain" description="OmpR/PhoB-type" evidence="4">
    <location>
        <begin position="42"/>
        <end position="136"/>
    </location>
</feature>
<sequence length="136" mass="15858">MENLNISISITDENNEKLKSKVQKLDVSLDEYVSRLIDKDINSIVQLDNGFHYNKANSKLFNSFNDEVKLTRIEEALFSLLLENRGEIVSIETIHNVAWKGKNMTRFTLRNKVKTLRDKTYYDLIKNHSNIGYSMN</sequence>
<keyword evidence="3" id="KW-0175">Coiled coil</keyword>
<dbReference type="InterPro" id="IPR016032">
    <property type="entry name" value="Sig_transdc_resp-reg_C-effctor"/>
</dbReference>
<dbReference type="InterPro" id="IPR036388">
    <property type="entry name" value="WH-like_DNA-bd_sf"/>
</dbReference>
<dbReference type="Pfam" id="PF00486">
    <property type="entry name" value="Trans_reg_C"/>
    <property type="match status" value="1"/>
</dbReference>
<feature type="coiled-coil region" evidence="3">
    <location>
        <begin position="1"/>
        <end position="35"/>
    </location>
</feature>